<dbReference type="KEGG" id="hir:HETIRDRAFT_456371"/>
<dbReference type="InParanoid" id="W4JPQ5"/>
<dbReference type="GeneID" id="20676736"/>
<dbReference type="Proteomes" id="UP000030671">
    <property type="component" value="Unassembled WGS sequence"/>
</dbReference>
<accession>W4JPQ5</accession>
<name>W4JPQ5_HETIT</name>
<reference evidence="1 2" key="1">
    <citation type="journal article" date="2012" name="New Phytol.">
        <title>Insight into trade-off between wood decay and parasitism from the genome of a fungal forest pathogen.</title>
        <authorList>
            <person name="Olson A."/>
            <person name="Aerts A."/>
            <person name="Asiegbu F."/>
            <person name="Belbahri L."/>
            <person name="Bouzid O."/>
            <person name="Broberg A."/>
            <person name="Canback B."/>
            <person name="Coutinho P.M."/>
            <person name="Cullen D."/>
            <person name="Dalman K."/>
            <person name="Deflorio G."/>
            <person name="van Diepen L.T."/>
            <person name="Dunand C."/>
            <person name="Duplessis S."/>
            <person name="Durling M."/>
            <person name="Gonthier P."/>
            <person name="Grimwood J."/>
            <person name="Fossdal C.G."/>
            <person name="Hansson D."/>
            <person name="Henrissat B."/>
            <person name="Hietala A."/>
            <person name="Himmelstrand K."/>
            <person name="Hoffmeister D."/>
            <person name="Hogberg N."/>
            <person name="James T.Y."/>
            <person name="Karlsson M."/>
            <person name="Kohler A."/>
            <person name="Kues U."/>
            <person name="Lee Y.H."/>
            <person name="Lin Y.C."/>
            <person name="Lind M."/>
            <person name="Lindquist E."/>
            <person name="Lombard V."/>
            <person name="Lucas S."/>
            <person name="Lunden K."/>
            <person name="Morin E."/>
            <person name="Murat C."/>
            <person name="Park J."/>
            <person name="Raffaello T."/>
            <person name="Rouze P."/>
            <person name="Salamov A."/>
            <person name="Schmutz J."/>
            <person name="Solheim H."/>
            <person name="Stahlberg J."/>
            <person name="Velez H."/>
            <person name="de Vries R.P."/>
            <person name="Wiebenga A."/>
            <person name="Woodward S."/>
            <person name="Yakovlev I."/>
            <person name="Garbelotto M."/>
            <person name="Martin F."/>
            <person name="Grigoriev I.V."/>
            <person name="Stenlid J."/>
        </authorList>
    </citation>
    <scope>NUCLEOTIDE SEQUENCE [LARGE SCALE GENOMIC DNA]</scope>
    <source>
        <strain evidence="1 2">TC 32-1</strain>
    </source>
</reference>
<evidence type="ECO:0000313" key="2">
    <source>
        <dbReference type="Proteomes" id="UP000030671"/>
    </source>
</evidence>
<dbReference type="OrthoDB" id="2900663at2759"/>
<keyword evidence="2" id="KW-1185">Reference proteome</keyword>
<dbReference type="EMBL" id="KI925467">
    <property type="protein sequence ID" value="ETW74851.1"/>
    <property type="molecule type" value="Genomic_DNA"/>
</dbReference>
<sequence length="319" mass="36807">MPDQQMQGTTDGGPHRTIPLPIELVIEILEYTLVKRQYIRELALVSKLTTELYYKLVYRTIIPRTSRGIKLFERTAIDAQQGLIHEHVKRVIIIYLAWASVELLAVRCVEQSLCHDAWRIVRSCTGAHTFAFPGPFIPYFLKRLRSDPIRRITRHTHFTFGNFFVAPRVVLAHLGPLPRLTHLCVPRRLDVYPAHDAHDAAFVDDVRVILAERSALAHLVVGACPPLCKYKYAIYEEPRHPEAEEQQCLAAPVWRAIKALQETEARLLMVRGDVAGVWCREWDAVLFDFWADVVREGLLEREREALPEAERPLGKWQWP</sequence>
<protein>
    <submittedName>
        <fullName evidence="1">Uncharacterized protein</fullName>
    </submittedName>
</protein>
<dbReference type="AlphaFoldDB" id="W4JPQ5"/>
<evidence type="ECO:0000313" key="1">
    <source>
        <dbReference type="EMBL" id="ETW74851.1"/>
    </source>
</evidence>
<dbReference type="RefSeq" id="XP_009553323.1">
    <property type="nucleotide sequence ID" value="XM_009555028.1"/>
</dbReference>
<dbReference type="HOGENOM" id="CLU_070119_0_0_1"/>
<proteinExistence type="predicted"/>
<organism evidence="1 2">
    <name type="scientific">Heterobasidion irregulare (strain TC 32-1)</name>
    <dbReference type="NCBI Taxonomy" id="747525"/>
    <lineage>
        <taxon>Eukaryota</taxon>
        <taxon>Fungi</taxon>
        <taxon>Dikarya</taxon>
        <taxon>Basidiomycota</taxon>
        <taxon>Agaricomycotina</taxon>
        <taxon>Agaricomycetes</taxon>
        <taxon>Russulales</taxon>
        <taxon>Bondarzewiaceae</taxon>
        <taxon>Heterobasidion</taxon>
        <taxon>Heterobasidion annosum species complex</taxon>
    </lineage>
</organism>
<gene>
    <name evidence="1" type="ORF">HETIRDRAFT_456371</name>
</gene>